<dbReference type="PROSITE" id="PS51257">
    <property type="entry name" value="PROKAR_LIPOPROTEIN"/>
    <property type="match status" value="1"/>
</dbReference>
<evidence type="ECO:0000256" key="4">
    <source>
        <dbReference type="ARBA" id="ARBA00023136"/>
    </source>
</evidence>
<protein>
    <submittedName>
        <fullName evidence="8">Starch-binding associating with outer membrane</fullName>
    </submittedName>
</protein>
<dbReference type="OrthoDB" id="5694214at2"/>
<dbReference type="AlphaFoldDB" id="A0A1I6QG42"/>
<comment type="subcellular location">
    <subcellularLocation>
        <location evidence="1">Cell outer membrane</location>
    </subcellularLocation>
</comment>
<accession>A0A1I6QG42</accession>
<evidence type="ECO:0000313" key="8">
    <source>
        <dbReference type="EMBL" id="SFS51459.1"/>
    </source>
</evidence>
<evidence type="ECO:0000256" key="1">
    <source>
        <dbReference type="ARBA" id="ARBA00004442"/>
    </source>
</evidence>
<feature type="domain" description="RagB/SusD" evidence="6">
    <location>
        <begin position="343"/>
        <end position="509"/>
    </location>
</feature>
<dbReference type="Pfam" id="PF07980">
    <property type="entry name" value="SusD_RagB"/>
    <property type="match status" value="1"/>
</dbReference>
<evidence type="ECO:0000313" key="9">
    <source>
        <dbReference type="Proteomes" id="UP000199312"/>
    </source>
</evidence>
<dbReference type="Gene3D" id="1.25.40.390">
    <property type="match status" value="1"/>
</dbReference>
<name>A0A1I6QG42_9FLAO</name>
<sequence>MTKFRYIIYALTLVIFACSDLEEEPVGLLAPEGFFKSPQDVQTVINGAYGNMATEAFWGRKLSLPLMLRSDMVTIGDVGTAARRIDHDRFTVSADNGMITAFWPKSYQIIAGANEAIAGAESLGLADEEINPVVAQAYFVRAYTYFHLVQLFGDIPYLDTPVDNLEEATKISKTSEAEVYTNIIADLKFAKEWLPDNQPTRALPSKAAAAGYLASVYLTMGDFPNAYTEAKYVIINEAKFNLELVADFQDLFDATKQQGQKESLFSIDFNGFSDGDTGRDYQGALTGIRANERTDGRTEIGEGWSVAVPSVKVYNTWDGRDYRKHVSLDTIGVFKGVVQPFSYFPTASALNIASAYCAKYTRFPGAVSLGNARGTEQNYSQMRYAEVLLIAAEALNETSPGTTEANGYVNRVRARARNRAGVLTNFPADVPTMSQDAFRTMVLEERKWELAFEFKRWYDIKRRNLGPQVFGAAGLENQTGFDPTRDYLLPLPSDELQRNPNLMPNNPGY</sequence>
<evidence type="ECO:0000256" key="5">
    <source>
        <dbReference type="ARBA" id="ARBA00023237"/>
    </source>
</evidence>
<dbReference type="EMBL" id="FOZP01000004">
    <property type="protein sequence ID" value="SFS51459.1"/>
    <property type="molecule type" value="Genomic_DNA"/>
</dbReference>
<evidence type="ECO:0000259" key="6">
    <source>
        <dbReference type="Pfam" id="PF07980"/>
    </source>
</evidence>
<reference evidence="9" key="1">
    <citation type="submission" date="2016-10" db="EMBL/GenBank/DDBJ databases">
        <authorList>
            <person name="Varghese N."/>
            <person name="Submissions S."/>
        </authorList>
    </citation>
    <scope>NUCLEOTIDE SEQUENCE [LARGE SCALE GENOMIC DNA]</scope>
    <source>
        <strain evidence="9">DSM 24450</strain>
    </source>
</reference>
<dbReference type="Pfam" id="PF14322">
    <property type="entry name" value="SusD-like_3"/>
    <property type="match status" value="1"/>
</dbReference>
<dbReference type="GO" id="GO:0009279">
    <property type="term" value="C:cell outer membrane"/>
    <property type="evidence" value="ECO:0007669"/>
    <property type="project" value="UniProtKB-SubCell"/>
</dbReference>
<gene>
    <name evidence="8" type="ORF">SAMN04488006_1748</name>
</gene>
<dbReference type="RefSeq" id="WP_090224974.1">
    <property type="nucleotide sequence ID" value="NZ_FOZP01000004.1"/>
</dbReference>
<dbReference type="InterPro" id="IPR011990">
    <property type="entry name" value="TPR-like_helical_dom_sf"/>
</dbReference>
<keyword evidence="3" id="KW-0732">Signal</keyword>
<keyword evidence="5" id="KW-0998">Cell outer membrane</keyword>
<dbReference type="InterPro" id="IPR012944">
    <property type="entry name" value="SusD_RagB_dom"/>
</dbReference>
<dbReference type="STRING" id="593133.SAMN04488006_1748"/>
<organism evidence="8 9">
    <name type="scientific">Lutibacter maritimus</name>
    <dbReference type="NCBI Taxonomy" id="593133"/>
    <lineage>
        <taxon>Bacteria</taxon>
        <taxon>Pseudomonadati</taxon>
        <taxon>Bacteroidota</taxon>
        <taxon>Flavobacteriia</taxon>
        <taxon>Flavobacteriales</taxon>
        <taxon>Flavobacteriaceae</taxon>
        <taxon>Lutibacter</taxon>
    </lineage>
</organism>
<dbReference type="SUPFAM" id="SSF48452">
    <property type="entry name" value="TPR-like"/>
    <property type="match status" value="1"/>
</dbReference>
<keyword evidence="9" id="KW-1185">Reference proteome</keyword>
<proteinExistence type="inferred from homology"/>
<dbReference type="InterPro" id="IPR033985">
    <property type="entry name" value="SusD-like_N"/>
</dbReference>
<comment type="similarity">
    <text evidence="2">Belongs to the SusD family.</text>
</comment>
<keyword evidence="4" id="KW-0472">Membrane</keyword>
<dbReference type="Proteomes" id="UP000199312">
    <property type="component" value="Unassembled WGS sequence"/>
</dbReference>
<evidence type="ECO:0000256" key="2">
    <source>
        <dbReference type="ARBA" id="ARBA00006275"/>
    </source>
</evidence>
<feature type="domain" description="SusD-like N-terminal" evidence="7">
    <location>
        <begin position="60"/>
        <end position="218"/>
    </location>
</feature>
<evidence type="ECO:0000256" key="3">
    <source>
        <dbReference type="ARBA" id="ARBA00022729"/>
    </source>
</evidence>
<evidence type="ECO:0000259" key="7">
    <source>
        <dbReference type="Pfam" id="PF14322"/>
    </source>
</evidence>